<name>A0AAD9QYN8_ACRCE</name>
<organism evidence="9 10">
    <name type="scientific">Acropora cervicornis</name>
    <name type="common">Staghorn coral</name>
    <dbReference type="NCBI Taxonomy" id="6130"/>
    <lineage>
        <taxon>Eukaryota</taxon>
        <taxon>Metazoa</taxon>
        <taxon>Cnidaria</taxon>
        <taxon>Anthozoa</taxon>
        <taxon>Hexacorallia</taxon>
        <taxon>Scleractinia</taxon>
        <taxon>Astrocoeniina</taxon>
        <taxon>Acroporidae</taxon>
        <taxon>Acropora</taxon>
    </lineage>
</organism>
<comment type="catalytic activity">
    <reaction evidence="1">
        <text>S-ubiquitinyl-[E2 ubiquitin-conjugating enzyme]-L-cysteine + [acceptor protein]-L-lysine = [E2 ubiquitin-conjugating enzyme]-L-cysteine + N(6)-ubiquitinyl-[acceptor protein]-L-lysine.</text>
        <dbReference type="EC" id="2.3.2.27"/>
    </reaction>
</comment>
<dbReference type="PANTHER" id="PTHR11224:SF10">
    <property type="entry name" value="IP09428P-RELATED"/>
    <property type="match status" value="1"/>
</dbReference>
<dbReference type="Gene3D" id="4.10.1000.10">
    <property type="entry name" value="Zinc finger, CCCH-type"/>
    <property type="match status" value="1"/>
</dbReference>
<accession>A0AAD9QYN8</accession>
<sequence>MDLTAEERRANGFCRYYIRGECREGNNCRFSHDSRDVPEGRCVFGKDCWYNHPDEPQFMPPLCPSLSVLDIGHEKPSGNLNLLLAAAVAGAQTDEDNSSSDEADLEPLTFDKAMQLWMRHKTPKGEAL</sequence>
<reference evidence="9" key="1">
    <citation type="journal article" date="2023" name="G3 (Bethesda)">
        <title>Whole genome assembly and annotation of the endangered Caribbean coral Acropora cervicornis.</title>
        <authorList>
            <person name="Selwyn J.D."/>
            <person name="Vollmer S.V."/>
        </authorList>
    </citation>
    <scope>NUCLEOTIDE SEQUENCE</scope>
    <source>
        <strain evidence="9">K2</strain>
    </source>
</reference>
<dbReference type="PANTHER" id="PTHR11224">
    <property type="entry name" value="MAKORIN-RELATED"/>
    <property type="match status" value="1"/>
</dbReference>
<evidence type="ECO:0000256" key="5">
    <source>
        <dbReference type="ARBA" id="ARBA00022771"/>
    </source>
</evidence>
<keyword evidence="3 7" id="KW-0479">Metal-binding</keyword>
<keyword evidence="6 7" id="KW-0862">Zinc</keyword>
<dbReference type="PROSITE" id="PS50103">
    <property type="entry name" value="ZF_C3H1"/>
    <property type="match status" value="1"/>
</dbReference>
<dbReference type="Proteomes" id="UP001249851">
    <property type="component" value="Unassembled WGS sequence"/>
</dbReference>
<evidence type="ECO:0000259" key="8">
    <source>
        <dbReference type="PROSITE" id="PS50103"/>
    </source>
</evidence>
<dbReference type="GO" id="GO:0008270">
    <property type="term" value="F:zinc ion binding"/>
    <property type="evidence" value="ECO:0007669"/>
    <property type="project" value="UniProtKB-KW"/>
</dbReference>
<dbReference type="GO" id="GO:0000209">
    <property type="term" value="P:protein polyubiquitination"/>
    <property type="evidence" value="ECO:0007669"/>
    <property type="project" value="InterPro"/>
</dbReference>
<reference evidence="9" key="2">
    <citation type="journal article" date="2023" name="Science">
        <title>Genomic signatures of disease resistance in endangered staghorn corals.</title>
        <authorList>
            <person name="Vollmer S.V."/>
            <person name="Selwyn J.D."/>
            <person name="Despard B.A."/>
            <person name="Roesel C.L."/>
        </authorList>
    </citation>
    <scope>NUCLEOTIDE SEQUENCE</scope>
    <source>
        <strain evidence="9">K2</strain>
    </source>
</reference>
<dbReference type="SMART" id="SM00356">
    <property type="entry name" value="ZnF_C3H1"/>
    <property type="match status" value="2"/>
</dbReference>
<dbReference type="InterPro" id="IPR045072">
    <property type="entry name" value="MKRN-like"/>
</dbReference>
<evidence type="ECO:0000313" key="9">
    <source>
        <dbReference type="EMBL" id="KAK2569939.1"/>
    </source>
</evidence>
<dbReference type="EC" id="2.3.2.27" evidence="2"/>
<evidence type="ECO:0000256" key="3">
    <source>
        <dbReference type="ARBA" id="ARBA00022723"/>
    </source>
</evidence>
<evidence type="ECO:0000256" key="1">
    <source>
        <dbReference type="ARBA" id="ARBA00000900"/>
    </source>
</evidence>
<comment type="caution">
    <text evidence="9">The sequence shown here is derived from an EMBL/GenBank/DDBJ whole genome shotgun (WGS) entry which is preliminary data.</text>
</comment>
<feature type="domain" description="C3H1-type" evidence="8">
    <location>
        <begin position="8"/>
        <end position="35"/>
    </location>
</feature>
<dbReference type="InterPro" id="IPR000571">
    <property type="entry name" value="Znf_CCCH"/>
</dbReference>
<dbReference type="EMBL" id="JARQWQ010000009">
    <property type="protein sequence ID" value="KAK2569939.1"/>
    <property type="molecule type" value="Genomic_DNA"/>
</dbReference>
<feature type="non-terminal residue" evidence="9">
    <location>
        <position position="1"/>
    </location>
</feature>
<keyword evidence="10" id="KW-1185">Reference proteome</keyword>
<dbReference type="SUPFAM" id="SSF90229">
    <property type="entry name" value="CCCH zinc finger"/>
    <property type="match status" value="1"/>
</dbReference>
<dbReference type="GO" id="GO:0061630">
    <property type="term" value="F:ubiquitin protein ligase activity"/>
    <property type="evidence" value="ECO:0007669"/>
    <property type="project" value="UniProtKB-EC"/>
</dbReference>
<keyword evidence="5 7" id="KW-0863">Zinc-finger</keyword>
<evidence type="ECO:0000256" key="7">
    <source>
        <dbReference type="PROSITE-ProRule" id="PRU00723"/>
    </source>
</evidence>
<feature type="zinc finger region" description="C3H1-type" evidence="7">
    <location>
        <begin position="8"/>
        <end position="35"/>
    </location>
</feature>
<dbReference type="InterPro" id="IPR036855">
    <property type="entry name" value="Znf_CCCH_sf"/>
</dbReference>
<evidence type="ECO:0000256" key="6">
    <source>
        <dbReference type="ARBA" id="ARBA00022833"/>
    </source>
</evidence>
<gene>
    <name evidence="9" type="ORF">P5673_005800</name>
</gene>
<evidence type="ECO:0000313" key="10">
    <source>
        <dbReference type="Proteomes" id="UP001249851"/>
    </source>
</evidence>
<proteinExistence type="predicted"/>
<dbReference type="Pfam" id="PF18044">
    <property type="entry name" value="zf-CCCH_4"/>
    <property type="match status" value="1"/>
</dbReference>
<protein>
    <recommendedName>
        <fullName evidence="2">RING-type E3 ubiquitin transferase</fullName>
        <ecNumber evidence="2">2.3.2.27</ecNumber>
    </recommendedName>
</protein>
<evidence type="ECO:0000256" key="2">
    <source>
        <dbReference type="ARBA" id="ARBA00012483"/>
    </source>
</evidence>
<dbReference type="AlphaFoldDB" id="A0AAD9QYN8"/>
<dbReference type="InterPro" id="IPR041367">
    <property type="entry name" value="Znf-CCCH_4"/>
</dbReference>
<keyword evidence="4" id="KW-0677">Repeat</keyword>
<evidence type="ECO:0000256" key="4">
    <source>
        <dbReference type="ARBA" id="ARBA00022737"/>
    </source>
</evidence>